<comment type="caution">
    <text evidence="1">The sequence shown here is derived from an EMBL/GenBank/DDBJ whole genome shotgun (WGS) entry which is preliminary data.</text>
</comment>
<gene>
    <name evidence="1" type="ORF">EVAR_27692_1</name>
</gene>
<dbReference type="EMBL" id="BGZK01000609">
    <property type="protein sequence ID" value="GBP52750.1"/>
    <property type="molecule type" value="Genomic_DNA"/>
</dbReference>
<accession>A0A4C1WPG0</accession>
<proteinExistence type="predicted"/>
<reference evidence="1 2" key="1">
    <citation type="journal article" date="2019" name="Commun. Biol.">
        <title>The bagworm genome reveals a unique fibroin gene that provides high tensile strength.</title>
        <authorList>
            <person name="Kono N."/>
            <person name="Nakamura H."/>
            <person name="Ohtoshi R."/>
            <person name="Tomita M."/>
            <person name="Numata K."/>
            <person name="Arakawa K."/>
        </authorList>
    </citation>
    <scope>NUCLEOTIDE SEQUENCE [LARGE SCALE GENOMIC DNA]</scope>
</reference>
<dbReference type="OrthoDB" id="203908at2759"/>
<keyword evidence="2" id="KW-1185">Reference proteome</keyword>
<dbReference type="AlphaFoldDB" id="A0A4C1WPG0"/>
<dbReference type="Proteomes" id="UP000299102">
    <property type="component" value="Unassembled WGS sequence"/>
</dbReference>
<evidence type="ECO:0000313" key="2">
    <source>
        <dbReference type="Proteomes" id="UP000299102"/>
    </source>
</evidence>
<name>A0A4C1WPG0_EUMVA</name>
<sequence>MAQNWHAGRRRKSRGVLNLRVILFAGNSERQSFVRCTVLGIQRRPGALGRAEGGPYRSDLKSSNFIFTYKLGARGREQETGLPKFPMPAAGGSSEIYLSPFVCSARPRRSSIINFSCRAREYFPVYMLYARDTEGRPPPESSKKNY</sequence>
<evidence type="ECO:0000313" key="1">
    <source>
        <dbReference type="EMBL" id="GBP52750.1"/>
    </source>
</evidence>
<organism evidence="1 2">
    <name type="scientific">Eumeta variegata</name>
    <name type="common">Bagworm moth</name>
    <name type="synonym">Eumeta japonica</name>
    <dbReference type="NCBI Taxonomy" id="151549"/>
    <lineage>
        <taxon>Eukaryota</taxon>
        <taxon>Metazoa</taxon>
        <taxon>Ecdysozoa</taxon>
        <taxon>Arthropoda</taxon>
        <taxon>Hexapoda</taxon>
        <taxon>Insecta</taxon>
        <taxon>Pterygota</taxon>
        <taxon>Neoptera</taxon>
        <taxon>Endopterygota</taxon>
        <taxon>Lepidoptera</taxon>
        <taxon>Glossata</taxon>
        <taxon>Ditrysia</taxon>
        <taxon>Tineoidea</taxon>
        <taxon>Psychidae</taxon>
        <taxon>Oiketicinae</taxon>
        <taxon>Eumeta</taxon>
    </lineage>
</organism>
<protein>
    <submittedName>
        <fullName evidence="1">Uncharacterized protein</fullName>
    </submittedName>
</protein>